<dbReference type="OrthoDB" id="5984008at2759"/>
<name>A0A1S3J055_LINAN</name>
<organism evidence="2 3">
    <name type="scientific">Lingula anatina</name>
    <name type="common">Brachiopod</name>
    <name type="synonym">Lingula unguis</name>
    <dbReference type="NCBI Taxonomy" id="7574"/>
    <lineage>
        <taxon>Eukaryota</taxon>
        <taxon>Metazoa</taxon>
        <taxon>Spiralia</taxon>
        <taxon>Lophotrochozoa</taxon>
        <taxon>Brachiopoda</taxon>
        <taxon>Linguliformea</taxon>
        <taxon>Lingulata</taxon>
        <taxon>Lingulida</taxon>
        <taxon>Linguloidea</taxon>
        <taxon>Lingulidae</taxon>
        <taxon>Lingula</taxon>
    </lineage>
</organism>
<reference evidence="3" key="1">
    <citation type="submission" date="2025-08" db="UniProtKB">
        <authorList>
            <consortium name="RefSeq"/>
        </authorList>
    </citation>
    <scope>IDENTIFICATION</scope>
    <source>
        <tissue evidence="3">Gonads</tissue>
    </source>
</reference>
<dbReference type="RefSeq" id="XP_013403832.1">
    <property type="nucleotide sequence ID" value="XM_013548378.1"/>
</dbReference>
<gene>
    <name evidence="3" type="primary">LOC106169072</name>
</gene>
<dbReference type="Gene3D" id="3.40.190.10">
    <property type="entry name" value="Periplasmic binding protein-like II"/>
    <property type="match status" value="2"/>
</dbReference>
<evidence type="ECO:0000256" key="1">
    <source>
        <dbReference type="SAM" id="Phobius"/>
    </source>
</evidence>
<evidence type="ECO:0000313" key="2">
    <source>
        <dbReference type="Proteomes" id="UP000085678"/>
    </source>
</evidence>
<dbReference type="KEGG" id="lak:106169072"/>
<sequence length="343" mass="37041">METETSDRKGLTTATGPSNLVLWIIIIVCATIAFIALIIAAVALSRPATPSVVVQSAGDSVNAAAGSQTGSDVMSSTKTVGGVPIRHDFPGRIWTIAIGHDYGAHEYIDTSGVLAGFHHDLIAAVCGAAQMNCYTIWDPYSNCWMSEAGQRSSGGKGLHAKWYDACTGWSANIDRIGTFSFSNAFSPKSRSFFYTKPGSNFNALDIRNKKIGFLDGWSEDEKCVARQSAIQGKILAKNQIVYVTAIKDMLDIVTNGTVDALFAGDHSFDRHVAAGTLAKLTGSEFSCRLRGNSMMTRKDSAFIMHWNTGFQKIVSSGKFKKLCQRANDTHASDERGRVKCVDT</sequence>
<dbReference type="PANTHER" id="PTHR35936">
    <property type="entry name" value="MEMBRANE-BOUND LYTIC MUREIN TRANSGLYCOSYLASE F"/>
    <property type="match status" value="1"/>
</dbReference>
<evidence type="ECO:0000313" key="3">
    <source>
        <dbReference type="RefSeq" id="XP_013403832.1"/>
    </source>
</evidence>
<keyword evidence="2" id="KW-1185">Reference proteome</keyword>
<dbReference type="PANTHER" id="PTHR35936:SF19">
    <property type="entry name" value="AMINO-ACID-BINDING PROTEIN YXEM-RELATED"/>
    <property type="match status" value="1"/>
</dbReference>
<dbReference type="GeneID" id="106169072"/>
<accession>A0A1S3J055</accession>
<keyword evidence="1" id="KW-1133">Transmembrane helix</keyword>
<dbReference type="AlphaFoldDB" id="A0A1S3J055"/>
<proteinExistence type="predicted"/>
<keyword evidence="1" id="KW-0472">Membrane</keyword>
<feature type="transmembrane region" description="Helical" evidence="1">
    <location>
        <begin position="20"/>
        <end position="44"/>
    </location>
</feature>
<keyword evidence="1" id="KW-0812">Transmembrane</keyword>
<protein>
    <submittedName>
        <fullName evidence="3">Uncharacterized protein LOC106169072</fullName>
    </submittedName>
</protein>
<dbReference type="InParanoid" id="A0A1S3J055"/>
<dbReference type="SUPFAM" id="SSF53850">
    <property type="entry name" value="Periplasmic binding protein-like II"/>
    <property type="match status" value="1"/>
</dbReference>
<dbReference type="Proteomes" id="UP000085678">
    <property type="component" value="Unplaced"/>
</dbReference>